<dbReference type="InterPro" id="IPR050266">
    <property type="entry name" value="AB_hydrolase_sf"/>
</dbReference>
<dbReference type="OrthoDB" id="190201at2759"/>
<evidence type="ECO:0000256" key="3">
    <source>
        <dbReference type="SAM" id="Phobius"/>
    </source>
</evidence>
<reference evidence="5" key="2">
    <citation type="submission" date="2022-10" db="EMBL/GenBank/DDBJ databases">
        <authorList>
            <consortium name="ENA_rothamsted_submissions"/>
            <consortium name="culmorum"/>
            <person name="King R."/>
        </authorList>
    </citation>
    <scope>NUCLEOTIDE SEQUENCE</scope>
</reference>
<dbReference type="EMBL" id="OU895879">
    <property type="protein sequence ID" value="CAG9808648.1"/>
    <property type="molecule type" value="Genomic_DNA"/>
</dbReference>
<reference evidence="5" key="1">
    <citation type="submission" date="2022-01" db="EMBL/GenBank/DDBJ databases">
        <authorList>
            <person name="King R."/>
        </authorList>
    </citation>
    <scope>NUCLEOTIDE SEQUENCE</scope>
</reference>
<evidence type="ECO:0000259" key="4">
    <source>
        <dbReference type="Pfam" id="PF00561"/>
    </source>
</evidence>
<sequence length="321" mass="37443">MFKELEKFKNQQLHNIKVTEIKINLPSGGFIAGKWWGDLDTKPILCLHGWQDNAGTFDRLIPLLPKDFSYLAIDFLGHGRSCWLPDGVVYNVFDNIFAVLYVMKEYKWDKISLLGHSMGAMVSFLFASIFPEKMDLLIKIDSFKNLDRTYEQELSDVKDGILNFMVIDERIRSSSEPPSYTVEEMIERVNTGSFFNITTESAPYLLDRNITRSSKYPDKFYFSRDPRLKNIILMTHPESTAIESAKRINIPFLFFTTKQSSPLYAKFKYFDNLIKTFQQNPKFKLEVIDSDSHYFHLNDPEMISNAIGRFLIENRKVIHHL</sequence>
<dbReference type="SUPFAM" id="SSF53474">
    <property type="entry name" value="alpha/beta-Hydrolases"/>
    <property type="match status" value="1"/>
</dbReference>
<dbReference type="GO" id="GO:0016787">
    <property type="term" value="F:hydrolase activity"/>
    <property type="evidence" value="ECO:0007669"/>
    <property type="project" value="UniProtKB-KW"/>
</dbReference>
<accession>A0A9N9S007</accession>
<evidence type="ECO:0000313" key="5">
    <source>
        <dbReference type="EMBL" id="CAG9808648.1"/>
    </source>
</evidence>
<dbReference type="PANTHER" id="PTHR43798:SF14">
    <property type="entry name" value="SERINE HYDROLASE-LIKE PROTEIN DDB_G0286239"/>
    <property type="match status" value="1"/>
</dbReference>
<dbReference type="InterPro" id="IPR029058">
    <property type="entry name" value="AB_hydrolase_fold"/>
</dbReference>
<protein>
    <recommendedName>
        <fullName evidence="4">AB hydrolase-1 domain-containing protein</fullName>
    </recommendedName>
</protein>
<organism evidence="5 6">
    <name type="scientific">Chironomus riparius</name>
    <dbReference type="NCBI Taxonomy" id="315576"/>
    <lineage>
        <taxon>Eukaryota</taxon>
        <taxon>Metazoa</taxon>
        <taxon>Ecdysozoa</taxon>
        <taxon>Arthropoda</taxon>
        <taxon>Hexapoda</taxon>
        <taxon>Insecta</taxon>
        <taxon>Pterygota</taxon>
        <taxon>Neoptera</taxon>
        <taxon>Endopterygota</taxon>
        <taxon>Diptera</taxon>
        <taxon>Nematocera</taxon>
        <taxon>Chironomoidea</taxon>
        <taxon>Chironomidae</taxon>
        <taxon>Chironominae</taxon>
        <taxon>Chironomus</taxon>
    </lineage>
</organism>
<dbReference type="Gene3D" id="3.40.50.1820">
    <property type="entry name" value="alpha/beta hydrolase"/>
    <property type="match status" value="1"/>
</dbReference>
<dbReference type="Proteomes" id="UP001153620">
    <property type="component" value="Chromosome 3"/>
</dbReference>
<comment type="similarity">
    <text evidence="1">Belongs to the AB hydrolase superfamily.</text>
</comment>
<dbReference type="GO" id="GO:0016020">
    <property type="term" value="C:membrane"/>
    <property type="evidence" value="ECO:0007669"/>
    <property type="project" value="TreeGrafter"/>
</dbReference>
<keyword evidence="3" id="KW-1133">Transmembrane helix</keyword>
<feature type="domain" description="AB hydrolase-1" evidence="4">
    <location>
        <begin position="42"/>
        <end position="152"/>
    </location>
</feature>
<keyword evidence="6" id="KW-1185">Reference proteome</keyword>
<evidence type="ECO:0000256" key="2">
    <source>
        <dbReference type="ARBA" id="ARBA00022801"/>
    </source>
</evidence>
<keyword evidence="3" id="KW-0812">Transmembrane</keyword>
<dbReference type="InterPro" id="IPR000073">
    <property type="entry name" value="AB_hydrolase_1"/>
</dbReference>
<evidence type="ECO:0000313" key="6">
    <source>
        <dbReference type="Proteomes" id="UP001153620"/>
    </source>
</evidence>
<keyword evidence="2" id="KW-0378">Hydrolase</keyword>
<feature type="transmembrane region" description="Helical" evidence="3">
    <location>
        <begin position="111"/>
        <end position="130"/>
    </location>
</feature>
<dbReference type="PANTHER" id="PTHR43798">
    <property type="entry name" value="MONOACYLGLYCEROL LIPASE"/>
    <property type="match status" value="1"/>
</dbReference>
<evidence type="ECO:0000256" key="1">
    <source>
        <dbReference type="ARBA" id="ARBA00008645"/>
    </source>
</evidence>
<name>A0A9N9S007_9DIPT</name>
<proteinExistence type="inferred from homology"/>
<keyword evidence="3" id="KW-0472">Membrane</keyword>
<dbReference type="AlphaFoldDB" id="A0A9N9S007"/>
<dbReference type="Pfam" id="PF00561">
    <property type="entry name" value="Abhydrolase_1"/>
    <property type="match status" value="1"/>
</dbReference>
<gene>
    <name evidence="5" type="ORF">CHIRRI_LOCUS11486</name>
</gene>